<proteinExistence type="predicted"/>
<evidence type="ECO:0000313" key="1">
    <source>
        <dbReference type="EMBL" id="ORZ00774.1"/>
    </source>
</evidence>
<keyword evidence="3" id="KW-1185">Reference proteome</keyword>
<dbReference type="InParanoid" id="A0A1X2HN12"/>
<protein>
    <submittedName>
        <fullName evidence="1">Uncharacterized protein</fullName>
    </submittedName>
</protein>
<accession>A0A1X2HN12</accession>
<dbReference type="Proteomes" id="UP000242180">
    <property type="component" value="Unassembled WGS sequence"/>
</dbReference>
<dbReference type="AlphaFoldDB" id="A0A1X2HN12"/>
<reference evidence="1 3" key="1">
    <citation type="submission" date="2016-07" db="EMBL/GenBank/DDBJ databases">
        <title>Pervasive Adenine N6-methylation of Active Genes in Fungi.</title>
        <authorList>
            <consortium name="DOE Joint Genome Institute"/>
            <person name="Mondo S.J."/>
            <person name="Dannebaum R.O."/>
            <person name="Kuo R.C."/>
            <person name="Labutti K."/>
            <person name="Haridas S."/>
            <person name="Kuo A."/>
            <person name="Salamov A."/>
            <person name="Ahrendt S.R."/>
            <person name="Lipzen A."/>
            <person name="Sullivan W."/>
            <person name="Andreopoulos W.B."/>
            <person name="Clum A."/>
            <person name="Lindquist E."/>
            <person name="Daum C."/>
            <person name="Ramamoorthy G.K."/>
            <person name="Gryganskyi A."/>
            <person name="Culley D."/>
            <person name="Magnuson J.K."/>
            <person name="James T.Y."/>
            <person name="O'Malley M.A."/>
            <person name="Stajich J.E."/>
            <person name="Spatafora J.W."/>
            <person name="Visel A."/>
            <person name="Grigoriev I.V."/>
        </authorList>
    </citation>
    <scope>NUCLEOTIDE SEQUENCE [LARGE SCALE GENOMIC DNA]</scope>
    <source>
        <strain evidence="1 3">NRRL 2496</strain>
    </source>
</reference>
<name>A0A1X2HN12_SYNRA</name>
<sequence length="55" mass="6209">MDRLSVSQQYRKNMCTSDAPLETAWRQFGESHGIVSLGVTCLATQRFGRASTFRL</sequence>
<evidence type="ECO:0000313" key="3">
    <source>
        <dbReference type="Proteomes" id="UP000242180"/>
    </source>
</evidence>
<gene>
    <name evidence="1" type="ORF">BCR43DRAFT_485763</name>
    <name evidence="2" type="ORF">BCR43DRAFT_485764</name>
</gene>
<evidence type="ECO:0000313" key="2">
    <source>
        <dbReference type="EMBL" id="ORZ00775.1"/>
    </source>
</evidence>
<organism evidence="1 3">
    <name type="scientific">Syncephalastrum racemosum</name>
    <name type="common">Filamentous fungus</name>
    <dbReference type="NCBI Taxonomy" id="13706"/>
    <lineage>
        <taxon>Eukaryota</taxon>
        <taxon>Fungi</taxon>
        <taxon>Fungi incertae sedis</taxon>
        <taxon>Mucoromycota</taxon>
        <taxon>Mucoromycotina</taxon>
        <taxon>Mucoromycetes</taxon>
        <taxon>Mucorales</taxon>
        <taxon>Syncephalastraceae</taxon>
        <taxon>Syncephalastrum</taxon>
    </lineage>
</organism>
<dbReference type="EMBL" id="MCGN01000002">
    <property type="protein sequence ID" value="ORZ00775.1"/>
    <property type="molecule type" value="Genomic_DNA"/>
</dbReference>
<dbReference type="EMBL" id="MCGN01000002">
    <property type="protein sequence ID" value="ORZ00774.1"/>
    <property type="molecule type" value="Genomic_DNA"/>
</dbReference>
<comment type="caution">
    <text evidence="1">The sequence shown here is derived from an EMBL/GenBank/DDBJ whole genome shotgun (WGS) entry which is preliminary data.</text>
</comment>